<organism evidence="1">
    <name type="scientific">uncultured Caudovirales phage</name>
    <dbReference type="NCBI Taxonomy" id="2100421"/>
    <lineage>
        <taxon>Viruses</taxon>
        <taxon>Duplodnaviria</taxon>
        <taxon>Heunggongvirae</taxon>
        <taxon>Uroviricota</taxon>
        <taxon>Caudoviricetes</taxon>
        <taxon>Peduoviridae</taxon>
        <taxon>Maltschvirus</taxon>
        <taxon>Maltschvirus maltsch</taxon>
    </lineage>
</organism>
<name>A0A6J5RJB4_9CAUD</name>
<accession>A0A6J5RJB4</accession>
<reference evidence="1" key="1">
    <citation type="submission" date="2020-05" db="EMBL/GenBank/DDBJ databases">
        <authorList>
            <person name="Chiriac C."/>
            <person name="Salcher M."/>
            <person name="Ghai R."/>
            <person name="Kavagutti S V."/>
        </authorList>
    </citation>
    <scope>NUCLEOTIDE SEQUENCE</scope>
</reference>
<sequence>MSFRKPFDVLREAAGSYVNGVYTAGVKSVISIQASIQPATEQDLITAPEGRRISDMVKVYTDTSLHEGGEGTSLQPDLVVWRGYAYEVSSISVRQMGVIDHYKIYATRRMAAPTGYAAAWVAGTLTRG</sequence>
<proteinExistence type="predicted"/>
<evidence type="ECO:0000313" key="1">
    <source>
        <dbReference type="EMBL" id="CAB4197640.1"/>
    </source>
</evidence>
<protein>
    <submittedName>
        <fullName evidence="1">Uncharacterized protein</fullName>
    </submittedName>
</protein>
<dbReference type="EMBL" id="LR797271">
    <property type="protein sequence ID" value="CAB4197640.1"/>
    <property type="molecule type" value="Genomic_DNA"/>
</dbReference>
<gene>
    <name evidence="1" type="ORF">UFOVP1309_26</name>
</gene>